<dbReference type="EC" id="5.1.1.-" evidence="8"/>
<evidence type="ECO:0000256" key="4">
    <source>
        <dbReference type="ARBA" id="ARBA00023235"/>
    </source>
</evidence>
<evidence type="ECO:0000256" key="5">
    <source>
        <dbReference type="PIRSR" id="PIRSR634603-1"/>
    </source>
</evidence>
<evidence type="ECO:0000313" key="11">
    <source>
        <dbReference type="Proteomes" id="UP000199488"/>
    </source>
</evidence>
<dbReference type="PANTHER" id="PTHR48073">
    <property type="entry name" value="O-SUCCINYLBENZOATE SYNTHASE-RELATED"/>
    <property type="match status" value="1"/>
</dbReference>
<feature type="binding site" evidence="6">
    <location>
        <position position="160"/>
    </location>
    <ligand>
        <name>substrate</name>
    </ligand>
</feature>
<organism evidence="10 11">
    <name type="scientific">Marinococcus luteus</name>
    <dbReference type="NCBI Taxonomy" id="1122204"/>
    <lineage>
        <taxon>Bacteria</taxon>
        <taxon>Bacillati</taxon>
        <taxon>Bacillota</taxon>
        <taxon>Bacilli</taxon>
        <taxon>Bacillales</taxon>
        <taxon>Bacillaceae</taxon>
        <taxon>Marinococcus</taxon>
    </lineage>
</organism>
<feature type="binding site" evidence="7">
    <location>
        <position position="218"/>
    </location>
    <ligand>
        <name>Mg(2+)</name>
        <dbReference type="ChEBI" id="CHEBI:18420"/>
    </ligand>
</feature>
<dbReference type="InterPro" id="IPR029017">
    <property type="entry name" value="Enolase-like_N"/>
</dbReference>
<evidence type="ECO:0000256" key="7">
    <source>
        <dbReference type="PIRSR" id="PIRSR634603-3"/>
    </source>
</evidence>
<comment type="similarity">
    <text evidence="1 8">Belongs to the mandelate racemase/muconate lactonizing enzyme family.</text>
</comment>
<evidence type="ECO:0000259" key="9">
    <source>
        <dbReference type="SMART" id="SM00922"/>
    </source>
</evidence>
<evidence type="ECO:0000256" key="2">
    <source>
        <dbReference type="ARBA" id="ARBA00022723"/>
    </source>
</evidence>
<feature type="active site" description="Proton acceptor; specific for (S)-substrate epimerization" evidence="5">
    <location>
        <position position="267"/>
    </location>
</feature>
<dbReference type="InterPro" id="IPR013342">
    <property type="entry name" value="Mandelate_racemase_C"/>
</dbReference>
<gene>
    <name evidence="10" type="ORF">SAMN05421781_2659</name>
</gene>
<feature type="binding site" evidence="7">
    <location>
        <position position="190"/>
    </location>
    <ligand>
        <name>Mg(2+)</name>
        <dbReference type="ChEBI" id="CHEBI:18420"/>
    </ligand>
</feature>
<dbReference type="Gene3D" id="3.30.390.10">
    <property type="entry name" value="Enolase-like, N-terminal domain"/>
    <property type="match status" value="1"/>
</dbReference>
<dbReference type="InterPro" id="IPR013341">
    <property type="entry name" value="Mandelate_racemase_N_dom"/>
</dbReference>
<feature type="active site" description="Proton acceptor; specific for (R)-substrate epimerization" evidence="5">
    <location>
        <position position="162"/>
    </location>
</feature>
<reference evidence="10 11" key="1">
    <citation type="submission" date="2016-10" db="EMBL/GenBank/DDBJ databases">
        <authorList>
            <person name="de Groot N.N."/>
        </authorList>
    </citation>
    <scope>NUCLEOTIDE SEQUENCE [LARGE SCALE GENOMIC DNA]</scope>
    <source>
        <strain evidence="10 11">DSM 23126</strain>
    </source>
</reference>
<keyword evidence="3 7" id="KW-0460">Magnesium</keyword>
<evidence type="ECO:0000256" key="6">
    <source>
        <dbReference type="PIRSR" id="PIRSR634603-2"/>
    </source>
</evidence>
<feature type="binding site" evidence="6">
    <location>
        <position position="297"/>
    </location>
    <ligand>
        <name>substrate</name>
    </ligand>
</feature>
<accession>A0A1H2X5D8</accession>
<dbReference type="Pfam" id="PF13378">
    <property type="entry name" value="MR_MLE_C"/>
    <property type="match status" value="1"/>
</dbReference>
<dbReference type="Gene3D" id="3.20.20.120">
    <property type="entry name" value="Enolase-like C-terminal domain"/>
    <property type="match status" value="1"/>
</dbReference>
<feature type="binding site" evidence="7">
    <location>
        <position position="243"/>
    </location>
    <ligand>
        <name>Mg(2+)</name>
        <dbReference type="ChEBI" id="CHEBI:18420"/>
    </ligand>
</feature>
<dbReference type="GO" id="GO:0046872">
    <property type="term" value="F:metal ion binding"/>
    <property type="evidence" value="ECO:0007669"/>
    <property type="project" value="UniProtKB-KW"/>
</dbReference>
<feature type="binding site" evidence="6">
    <location>
        <position position="322"/>
    </location>
    <ligand>
        <name>substrate</name>
    </ligand>
</feature>
<evidence type="ECO:0000256" key="1">
    <source>
        <dbReference type="ARBA" id="ARBA00008031"/>
    </source>
</evidence>
<dbReference type="InterPro" id="IPR034603">
    <property type="entry name" value="Dipeptide_epimerase"/>
</dbReference>
<feature type="binding site" evidence="6">
    <location>
        <position position="24"/>
    </location>
    <ligand>
        <name>substrate</name>
    </ligand>
</feature>
<dbReference type="OrthoDB" id="9775391at2"/>
<keyword evidence="4 8" id="KW-0413">Isomerase</keyword>
<dbReference type="Proteomes" id="UP000199488">
    <property type="component" value="Unassembled WGS sequence"/>
</dbReference>
<keyword evidence="2 7" id="KW-0479">Metal-binding</keyword>
<evidence type="ECO:0000256" key="3">
    <source>
        <dbReference type="ARBA" id="ARBA00022842"/>
    </source>
</evidence>
<dbReference type="AlphaFoldDB" id="A0A1H2X5D8"/>
<name>A0A1H2X5D8_9BACI</name>
<feature type="binding site" evidence="6">
    <location>
        <position position="135"/>
    </location>
    <ligand>
        <name>substrate</name>
    </ligand>
</feature>
<comment type="cofactor">
    <cofactor evidence="7 8">
        <name>Mg(2+)</name>
        <dbReference type="ChEBI" id="CHEBI:18420"/>
    </cofactor>
    <text evidence="7 8">Binds 1 Mg(2+) ion per subunit.</text>
</comment>
<dbReference type="SFLD" id="SFLDS00001">
    <property type="entry name" value="Enolase"/>
    <property type="match status" value="1"/>
</dbReference>
<dbReference type="InterPro" id="IPR036849">
    <property type="entry name" value="Enolase-like_C_sf"/>
</dbReference>
<protein>
    <recommendedName>
        <fullName evidence="8">Dipeptide epimerase</fullName>
        <ecNumber evidence="8">5.1.1.-</ecNumber>
    </recommendedName>
</protein>
<feature type="domain" description="Mandelate racemase/muconate lactonizing enzyme C-terminal" evidence="9">
    <location>
        <begin position="141"/>
        <end position="239"/>
    </location>
</feature>
<dbReference type="GO" id="GO:0016855">
    <property type="term" value="F:racemase and epimerase activity, acting on amino acids and derivatives"/>
    <property type="evidence" value="ECO:0007669"/>
    <property type="project" value="UniProtKB-UniRule"/>
</dbReference>
<proteinExistence type="inferred from homology"/>
<dbReference type="SMART" id="SM00922">
    <property type="entry name" value="MR_MLE"/>
    <property type="match status" value="1"/>
</dbReference>
<dbReference type="Pfam" id="PF02746">
    <property type="entry name" value="MR_MLE_N"/>
    <property type="match status" value="1"/>
</dbReference>
<evidence type="ECO:0000313" key="10">
    <source>
        <dbReference type="EMBL" id="SDW88100.1"/>
    </source>
</evidence>
<sequence length="361" mass="39634">MEIVSLETKRKIIPLDRPFVTSVRKVTSIENVEVSVMLEDGTVGKGAAAPALAVTGESPSSIEAVINGPASEALAGAQSEALQENVRRLKQNCYGNSSAKAAVEMAVIDAFVQQRRCSLLQWLGGTPSVFENDMTISMEEPAQMKNTAEQYINEGFRYLKMKVGDDLKKDYQRIRSIAEVLPQGVMLRIDANQGWTSKEAIVFIQQLEKEKIPLQFIEQPVAADDWAGLKKVTESTRTPIMADESCKTYKDARRLIEWHACDMINIKLMKCGGLLEAWKIADIAEAAGIPCMMGSMMESTISASPAAELALAHPNIKMVDLDAPKWLQENTVTAVSFEGHQIKAMNPAQSAPIKYEGGELR</sequence>
<dbReference type="EMBL" id="FNNC01000006">
    <property type="protein sequence ID" value="SDW88100.1"/>
    <property type="molecule type" value="Genomic_DNA"/>
</dbReference>
<dbReference type="SUPFAM" id="SSF54826">
    <property type="entry name" value="Enolase N-terminal domain-like"/>
    <property type="match status" value="1"/>
</dbReference>
<dbReference type="InterPro" id="IPR029065">
    <property type="entry name" value="Enolase_C-like"/>
</dbReference>
<dbReference type="STRING" id="1122204.SAMN05421781_2659"/>
<feature type="binding site" evidence="6">
    <location>
        <position position="295"/>
    </location>
    <ligand>
        <name>substrate</name>
    </ligand>
</feature>
<dbReference type="SFLD" id="SFLDG00180">
    <property type="entry name" value="muconate_cycloisomerase"/>
    <property type="match status" value="1"/>
</dbReference>
<dbReference type="PANTHER" id="PTHR48073:SF2">
    <property type="entry name" value="O-SUCCINYLBENZOATE SYNTHASE"/>
    <property type="match status" value="1"/>
</dbReference>
<dbReference type="SUPFAM" id="SSF51604">
    <property type="entry name" value="Enolase C-terminal domain-like"/>
    <property type="match status" value="1"/>
</dbReference>
<dbReference type="CDD" id="cd03319">
    <property type="entry name" value="L-Ala-DL-Glu_epimerase"/>
    <property type="match status" value="1"/>
</dbReference>
<feature type="binding site" evidence="6">
    <location>
        <position position="320"/>
    </location>
    <ligand>
        <name>substrate</name>
    </ligand>
</feature>
<dbReference type="RefSeq" id="WP_091616045.1">
    <property type="nucleotide sequence ID" value="NZ_FNNC01000006.1"/>
</dbReference>
<keyword evidence="11" id="KW-1185">Reference proteome</keyword>
<evidence type="ECO:0000256" key="8">
    <source>
        <dbReference type="RuleBase" id="RU366006"/>
    </source>
</evidence>
<dbReference type="SFLD" id="SFLDF00009">
    <property type="entry name" value="o-succinylbenzoate_synthase"/>
    <property type="match status" value="1"/>
</dbReference>